<name>A0A6C0KWE8_9ZZZZ</name>
<reference evidence="3" key="1">
    <citation type="journal article" date="2020" name="Nature">
        <title>Giant virus diversity and host interactions through global metagenomics.</title>
        <authorList>
            <person name="Schulz F."/>
            <person name="Roux S."/>
            <person name="Paez-Espino D."/>
            <person name="Jungbluth S."/>
            <person name="Walsh D.A."/>
            <person name="Denef V.J."/>
            <person name="McMahon K.D."/>
            <person name="Konstantinidis K.T."/>
            <person name="Eloe-Fadrosh E.A."/>
            <person name="Kyrpides N.C."/>
            <person name="Woyke T."/>
        </authorList>
    </citation>
    <scope>NUCLEOTIDE SEQUENCE</scope>
    <source>
        <strain evidence="3">GVMAG-S-3300013094-100</strain>
    </source>
</reference>
<feature type="transmembrane region" description="Helical" evidence="2">
    <location>
        <begin position="41"/>
        <end position="68"/>
    </location>
</feature>
<keyword evidence="2" id="KW-1133">Transmembrane helix</keyword>
<proteinExistence type="predicted"/>
<protein>
    <submittedName>
        <fullName evidence="3">Uncharacterized protein</fullName>
    </submittedName>
</protein>
<evidence type="ECO:0000256" key="1">
    <source>
        <dbReference type="SAM" id="MobiDB-lite"/>
    </source>
</evidence>
<dbReference type="AlphaFoldDB" id="A0A6C0KWE8"/>
<evidence type="ECO:0000256" key="2">
    <source>
        <dbReference type="SAM" id="Phobius"/>
    </source>
</evidence>
<keyword evidence="2" id="KW-0472">Membrane</keyword>
<dbReference type="EMBL" id="MN740977">
    <property type="protein sequence ID" value="QHU21007.1"/>
    <property type="molecule type" value="Genomic_DNA"/>
</dbReference>
<feature type="region of interest" description="Disordered" evidence="1">
    <location>
        <begin position="95"/>
        <end position="167"/>
    </location>
</feature>
<feature type="transmembrane region" description="Helical" evidence="2">
    <location>
        <begin position="12"/>
        <end position="29"/>
    </location>
</feature>
<feature type="compositionally biased region" description="Acidic residues" evidence="1">
    <location>
        <begin position="99"/>
        <end position="167"/>
    </location>
</feature>
<sequence>MVSLYHIIEDCVYSSVGIGMVAIAGYFTGRNNDIENYIHSCLRIGAIATGVYFIGCMIGGIIIATFIYTRKTLKNSTKVGLYFIDDDYDYLNNSRIPGLDDDESEEAEAPGLIDDDEEDEEEDEEEEDVDDEEEDEEEVEEEDDEEEVEEEEDKEEDDDGDDDKITDLIDIDDTDNIEIVNDIDMEEITESEISIDKLKVFLKNTNDIINIYSTITSPTYEEILRNTFCKDYLKQKLETIITENKSIVLDDLFYPTPCASTLELRIWRRLINTIVTVGIPSDDDGTTTR</sequence>
<accession>A0A6C0KWE8</accession>
<evidence type="ECO:0000313" key="3">
    <source>
        <dbReference type="EMBL" id="QHU21007.1"/>
    </source>
</evidence>
<keyword evidence="2" id="KW-0812">Transmembrane</keyword>
<organism evidence="3">
    <name type="scientific">viral metagenome</name>
    <dbReference type="NCBI Taxonomy" id="1070528"/>
    <lineage>
        <taxon>unclassified sequences</taxon>
        <taxon>metagenomes</taxon>
        <taxon>organismal metagenomes</taxon>
    </lineage>
</organism>